<dbReference type="OMA" id="ERLWGID"/>
<dbReference type="PANTHER" id="PTHR23287:SF16">
    <property type="entry name" value="TECTONIN BETA-PROPELLER REPEAT-CONTAINING PROTEIN 2"/>
    <property type="match status" value="1"/>
</dbReference>
<dbReference type="InterPro" id="IPR036322">
    <property type="entry name" value="WD40_repeat_dom_sf"/>
</dbReference>
<name>A0A915JQG0_ROMCU</name>
<keyword evidence="2" id="KW-1185">Reference proteome</keyword>
<feature type="compositionally biased region" description="Polar residues" evidence="1">
    <location>
        <begin position="441"/>
        <end position="459"/>
    </location>
</feature>
<protein>
    <submittedName>
        <fullName evidence="3">Tectonin beta-propeller repeat-containing protein 2</fullName>
    </submittedName>
</protein>
<dbReference type="GO" id="GO:0032527">
    <property type="term" value="P:protein exit from endoplasmic reticulum"/>
    <property type="evidence" value="ECO:0007669"/>
    <property type="project" value="TreeGrafter"/>
</dbReference>
<dbReference type="InterPro" id="IPR015943">
    <property type="entry name" value="WD40/YVTN_repeat-like_dom_sf"/>
</dbReference>
<dbReference type="Gene3D" id="2.130.10.10">
    <property type="entry name" value="YVTN repeat-like/Quinoprotein amine dehydrogenase"/>
    <property type="match status" value="1"/>
</dbReference>
<dbReference type="GO" id="GO:0005737">
    <property type="term" value="C:cytoplasm"/>
    <property type="evidence" value="ECO:0007669"/>
    <property type="project" value="GOC"/>
</dbReference>
<dbReference type="SUPFAM" id="SSF50978">
    <property type="entry name" value="WD40 repeat-like"/>
    <property type="match status" value="1"/>
</dbReference>
<dbReference type="Proteomes" id="UP000887565">
    <property type="component" value="Unplaced"/>
</dbReference>
<reference evidence="3" key="1">
    <citation type="submission" date="2022-11" db="UniProtKB">
        <authorList>
            <consortium name="WormBaseParasite"/>
        </authorList>
    </citation>
    <scope>IDENTIFICATION</scope>
</reference>
<accession>A0A915JQG0</accession>
<evidence type="ECO:0000313" key="3">
    <source>
        <dbReference type="WBParaSite" id="nRc.2.0.1.t28440-RA"/>
    </source>
</evidence>
<dbReference type="InterPro" id="IPR006624">
    <property type="entry name" value="Beta-propeller_rpt_TECPR"/>
</dbReference>
<evidence type="ECO:0000256" key="1">
    <source>
        <dbReference type="SAM" id="MobiDB-lite"/>
    </source>
</evidence>
<dbReference type="SMART" id="SM00706">
    <property type="entry name" value="TECPR"/>
    <property type="match status" value="5"/>
</dbReference>
<dbReference type="PANTHER" id="PTHR23287">
    <property type="entry name" value="RUBY-EYE2-LIKE PROTEIN"/>
    <property type="match status" value="1"/>
</dbReference>
<feature type="region of interest" description="Disordered" evidence="1">
    <location>
        <begin position="434"/>
        <end position="459"/>
    </location>
</feature>
<dbReference type="WBParaSite" id="nRc.2.0.1.t28440-RA">
    <property type="protein sequence ID" value="nRc.2.0.1.t28440-RA"/>
    <property type="gene ID" value="nRc.2.0.1.g28440"/>
</dbReference>
<evidence type="ECO:0000313" key="2">
    <source>
        <dbReference type="Proteomes" id="UP000887565"/>
    </source>
</evidence>
<dbReference type="AlphaFoldDB" id="A0A915JQG0"/>
<sequence>MGDDNANDFLPYCEVCIGFCEQIPKKCISLSSLNQQYDEITTIKLSTDVYDRDQLAVGLFDGSLVALRLPSDKDVKKDLIERSLNDVHKSSITCVEWSDNGNKIFSGDSSGLVMLTVVDFDQEVFHSSYVCCEDLAIRQMSHRENLLAVCTSKRIVLVDIPKDCEVTELDASDDPSLKEKANWRGIVFAKTESDLSQVSLFSSLSDINLAKIDKNFRLENCIDLSPSLSSAQSLKLPKYIKNCREDERKVGNSSFGTLKLLNERFLVTTSTYHLFVIDLMSGKIIARAKLFSSIIDFCCTNYLTHNDQLEFFVLCGERIILRIGSYPDKTIGNICRTHRVSLDSPCSSLYGDFLFKSGKNLVNAFSVIATKHFSPEHSYNHTLNTNDHHCQKCEYLDDVCSDDGKDNVEEMSKKNAISVKSNIDKDIVVRRKLKVPKTKDSSPAPNTLDNNYESSNHQRLSTPINENFKSRVNPFQVSVNHDICNYEDPNLPSRESLEALLDSELNIVKPSSESQTSPEKPQQTFEVNVAVQFPESSDKLSEIIDVKTRLKETSKETEERSEKLDYVSVLKSRLEMYDLNLQKKRSHSYGGHSTSDETNTTVTKTSLKSSLYNTNSDTILSDQKAEIWCSTKLPSFRDRNIQHVAGCSKYVCAVDSKRNVFYSDFSSLIFDWKPLDVKAEKIAISPDGKLVAIINHSVAYLLMSPLDDGPIGADWIQITSNVCRLTLRKSDIWYLATNGEIFVQQHLDGDITADKLIKRKIDCIYKISQLTSNDECVWALTSNGRVIVRTGLTVEAPLGDDWAEANFCEMALSISLCQNFAWILDANLKLKFCAGICHRTPLGHSEMPYEVILPEQILNTCKKEKKRKYLRVVALPCGLWLCDSTKRIWFRRAFLVGHRWRPVTPQSLNSVAKFKRLCVANLTEGDQTIYETEKLVHISGGQYCLWGCDQTGRVYVRFGYSDNQGDKNRFVPLGYDIASVADDYATTSSSSPSDDFLHPFSTIDERTLLTPAWIPLESRLTNSSSGRKSPKITKIFCNSESSSVWALDENFTILVRIGISNMLATGEKWETIDDMKAIDLCVGNKRVWALDNEHRLFMRHGININKRNITGNYWRRLPGQFNAIELRGY</sequence>
<proteinExistence type="predicted"/>
<organism evidence="2 3">
    <name type="scientific">Romanomermis culicivorax</name>
    <name type="common">Nematode worm</name>
    <dbReference type="NCBI Taxonomy" id="13658"/>
    <lineage>
        <taxon>Eukaryota</taxon>
        <taxon>Metazoa</taxon>
        <taxon>Ecdysozoa</taxon>
        <taxon>Nematoda</taxon>
        <taxon>Enoplea</taxon>
        <taxon>Dorylaimia</taxon>
        <taxon>Mermithida</taxon>
        <taxon>Mermithoidea</taxon>
        <taxon>Mermithidae</taxon>
        <taxon>Romanomermis</taxon>
    </lineage>
</organism>
<dbReference type="Pfam" id="PF19193">
    <property type="entry name" value="Tectonin"/>
    <property type="match status" value="2"/>
</dbReference>